<evidence type="ECO:0000313" key="14">
    <source>
        <dbReference type="EMBL" id="KAG8491678.1"/>
    </source>
</evidence>
<keyword evidence="7" id="KW-0378">Hydrolase</keyword>
<dbReference type="InterPro" id="IPR020422">
    <property type="entry name" value="TYR_PHOSPHATASE_DUAL_dom"/>
</dbReference>
<dbReference type="PROSITE" id="PS00383">
    <property type="entry name" value="TYR_PHOSPHATASE_1"/>
    <property type="match status" value="1"/>
</dbReference>
<evidence type="ECO:0000256" key="10">
    <source>
        <dbReference type="ARBA" id="ARBA00023134"/>
    </source>
</evidence>
<dbReference type="SUPFAM" id="SSF50249">
    <property type="entry name" value="Nucleic acid-binding proteins"/>
    <property type="match status" value="1"/>
</dbReference>
<evidence type="ECO:0000259" key="13">
    <source>
        <dbReference type="SMART" id="SM00195"/>
    </source>
</evidence>
<feature type="domain" description="Tyrosine-protein phosphatase" evidence="13">
    <location>
        <begin position="77"/>
        <end position="225"/>
    </location>
</feature>
<dbReference type="GO" id="GO:0004721">
    <property type="term" value="F:phosphoprotein phosphatase activity"/>
    <property type="evidence" value="ECO:0007669"/>
    <property type="project" value="UniProtKB-KW"/>
</dbReference>
<dbReference type="Gene3D" id="2.40.50.140">
    <property type="entry name" value="Nucleic acid-binding proteins"/>
    <property type="match status" value="1"/>
</dbReference>
<gene>
    <name evidence="14" type="ORF">CXB51_014941</name>
</gene>
<dbReference type="InterPro" id="IPR013846">
    <property type="entry name" value="mRNA_cap_enzyme_C"/>
</dbReference>
<dbReference type="Gene3D" id="3.90.190.10">
    <property type="entry name" value="Protein tyrosine phosphatase superfamily"/>
    <property type="match status" value="1"/>
</dbReference>
<dbReference type="SUPFAM" id="SSF52799">
    <property type="entry name" value="(Phosphotyrosine protein) phosphatases II"/>
    <property type="match status" value="1"/>
</dbReference>
<keyword evidence="6" id="KW-0547">Nucleotide-binding</keyword>
<keyword evidence="3" id="KW-0507">mRNA processing</keyword>
<comment type="catalytic activity">
    <reaction evidence="12">
        <text>a 5'-end diphospho-ribonucleoside in mRNA + GTP + H(+) = a 5'-end (5'-triphosphoguanosine)-ribonucleoside in mRNA + diphosphate</text>
        <dbReference type="Rhea" id="RHEA:67012"/>
        <dbReference type="Rhea" id="RHEA-COMP:17165"/>
        <dbReference type="Rhea" id="RHEA-COMP:17166"/>
        <dbReference type="ChEBI" id="CHEBI:15378"/>
        <dbReference type="ChEBI" id="CHEBI:33019"/>
        <dbReference type="ChEBI" id="CHEBI:37565"/>
        <dbReference type="ChEBI" id="CHEBI:167616"/>
        <dbReference type="ChEBI" id="CHEBI:167617"/>
        <dbReference type="EC" id="2.7.7.50"/>
    </reaction>
    <physiologicalReaction direction="left-to-right" evidence="12">
        <dbReference type="Rhea" id="RHEA:67013"/>
    </physiologicalReaction>
</comment>
<dbReference type="OrthoDB" id="200924at2759"/>
<evidence type="ECO:0000256" key="1">
    <source>
        <dbReference type="ARBA" id="ARBA00004123"/>
    </source>
</evidence>
<evidence type="ECO:0000256" key="11">
    <source>
        <dbReference type="ARBA" id="ARBA00023242"/>
    </source>
</evidence>
<keyword evidence="9" id="KW-0506">mRNA capping</keyword>
<evidence type="ECO:0000256" key="8">
    <source>
        <dbReference type="ARBA" id="ARBA00022912"/>
    </source>
</evidence>
<dbReference type="CDD" id="cd14502">
    <property type="entry name" value="RNA_5'-triphosphatase"/>
    <property type="match status" value="1"/>
</dbReference>
<sequence length="1045" mass="121042">MDSNPSSDQESRKRLKIQDLEDHKRLLLHVDRFHQSESYPRIHDKNEIPPGWLDCPSLGQQILGCILPSKVPLDESFQTNIPPGKTYSFKQVIQRVENSNGKLSLVIDLTNTCRYYSVPDLKQKGIEYVKIRCKGRDAVPDDFSVNIFVYELSKFFSRRANESKNYVLVHCTHGHNRTGFMIVHYLMRFQPLMPVIQAMEIFARARPPGIYKPNYIDALYAFYNEGKPVMFAYPSPPQWKNTSNATLNESHRLDAGPTTQNDDILGDKIPFNQMKSLRESCYKMLNLNVERARRFPGSHPVSLNRDNLQLLRQHYYYATWKADGTRYMMLITVDGCYLIDRHFNFRRVQIRFPCSYRKSTHHYTLLDGEMVIGTLPCSQNKERRFLVFDIIACNGNNLMEKPFSERWNMVEKEGWEKRFLVTFNCAKDIKGGNPKLCHEADGLIFQGRDDPYIPYTHEGLLKWKYAEMNSVDFLFQMGVNDDHKLFLHENGRKKVMEGHRVEFRDGSNPSSYSGMIIECSWDSKDMVWVYTRKRNDKTSPNDLNTYKKEFLRTPTSSTPGCGLTTNSLQFYHRWLWTHNKILQMESTFGCGYTIRPSQMESTYGCVAGRMALFRGTTCPDFLVKEHKPVVETENGEFASTSARSQGICQQSTSLRKRFVHISRKRFPEERFVLIWTKRFLRDAICPCFSTVKNLTVGPQRLYIGYCNVISVICLVLHRRNRGLPAGRGFLARGHDRPGCKLDPKLINVELQLGLPVDGDAVTGSVYSTDWGAVCYKLLGAIPDNINRGRIRMGWLRDTFLEPDNDSTELERIRYARAYILELNGGYLMPDLSRNRVHLRWLLKLVDFRAAGELSWGSVVLATLYREMCRATRPNKVKIGGCLSLLQSWARFRFPFLRPRVDQPYTFPLITRWNNSASYVGIPTSLEDIRLLLDQRSEAQFQWTPYEDPAIRVVIPDELFQNPNVWHVKVPLVNYVIVEMHQSDRVLRQFSFRQPIPVAPKVLDDEHKMDLGNCIRIGQDCTQHILKCGRIGMIIHLLGNRSSFLS</sequence>
<keyword evidence="8" id="KW-0904">Protein phosphatase</keyword>
<reference evidence="14 15" key="1">
    <citation type="journal article" date="2021" name="bioRxiv">
        <title>The Gossypium anomalum genome as a resource for cotton improvement and evolutionary analysis of hybrid incompatibility.</title>
        <authorList>
            <person name="Grover C.E."/>
            <person name="Yuan D."/>
            <person name="Arick M.A."/>
            <person name="Miller E.R."/>
            <person name="Hu G."/>
            <person name="Peterson D.G."/>
            <person name="Wendel J.F."/>
            <person name="Udall J.A."/>
        </authorList>
    </citation>
    <scope>NUCLEOTIDE SEQUENCE [LARGE SCALE GENOMIC DNA]</scope>
    <source>
        <strain evidence="14">JFW-Udall</strain>
        <tissue evidence="14">Leaf</tissue>
    </source>
</reference>
<keyword evidence="4" id="KW-0808">Transferase</keyword>
<evidence type="ECO:0000256" key="7">
    <source>
        <dbReference type="ARBA" id="ARBA00022801"/>
    </source>
</evidence>
<dbReference type="GO" id="GO:0005634">
    <property type="term" value="C:nucleus"/>
    <property type="evidence" value="ECO:0007669"/>
    <property type="project" value="UniProtKB-SubCell"/>
</dbReference>
<dbReference type="GO" id="GO:0005525">
    <property type="term" value="F:GTP binding"/>
    <property type="evidence" value="ECO:0007669"/>
    <property type="project" value="UniProtKB-KW"/>
</dbReference>
<dbReference type="GO" id="GO:0006370">
    <property type="term" value="P:7-methylguanosine mRNA capping"/>
    <property type="evidence" value="ECO:0007669"/>
    <property type="project" value="UniProtKB-KW"/>
</dbReference>
<dbReference type="InterPro" id="IPR019557">
    <property type="entry name" value="AminoTfrase-like_pln_mobile"/>
</dbReference>
<dbReference type="GO" id="GO:0004484">
    <property type="term" value="F:mRNA guanylyltransferase activity"/>
    <property type="evidence" value="ECO:0007669"/>
    <property type="project" value="UniProtKB-EC"/>
</dbReference>
<accession>A0A8J6D584</accession>
<dbReference type="AlphaFoldDB" id="A0A8J6D584"/>
<dbReference type="GO" id="GO:0005524">
    <property type="term" value="F:ATP binding"/>
    <property type="evidence" value="ECO:0007669"/>
    <property type="project" value="InterPro"/>
</dbReference>
<protein>
    <recommendedName>
        <fullName evidence="2">mRNA guanylyltransferase</fullName>
        <ecNumber evidence="2">2.7.7.50</ecNumber>
    </recommendedName>
</protein>
<dbReference type="Pfam" id="PF00782">
    <property type="entry name" value="DSPc"/>
    <property type="match status" value="1"/>
</dbReference>
<comment type="caution">
    <text evidence="14">The sequence shown here is derived from an EMBL/GenBank/DDBJ whole genome shotgun (WGS) entry which is preliminary data.</text>
</comment>
<dbReference type="InterPro" id="IPR012340">
    <property type="entry name" value="NA-bd_OB-fold"/>
</dbReference>
<keyword evidence="5" id="KW-0548">Nucleotidyltransferase</keyword>
<dbReference type="InterPro" id="IPR000340">
    <property type="entry name" value="Dual-sp_phosphatase_cat-dom"/>
</dbReference>
<dbReference type="SUPFAM" id="SSF56091">
    <property type="entry name" value="DNA ligase/mRNA capping enzyme, catalytic domain"/>
    <property type="match status" value="1"/>
</dbReference>
<dbReference type="CDD" id="cd07895">
    <property type="entry name" value="Adenylation_mRNA_capping"/>
    <property type="match status" value="1"/>
</dbReference>
<keyword evidence="10" id="KW-0342">GTP-binding</keyword>
<dbReference type="Proteomes" id="UP000701853">
    <property type="component" value="Chromosome 6"/>
</dbReference>
<keyword evidence="15" id="KW-1185">Reference proteome</keyword>
<proteinExistence type="predicted"/>
<evidence type="ECO:0000256" key="4">
    <source>
        <dbReference type="ARBA" id="ARBA00022679"/>
    </source>
</evidence>
<name>A0A8J6D584_9ROSI</name>
<dbReference type="Pfam" id="PF10536">
    <property type="entry name" value="PMD"/>
    <property type="match status" value="1"/>
</dbReference>
<evidence type="ECO:0000256" key="9">
    <source>
        <dbReference type="ARBA" id="ARBA00023042"/>
    </source>
</evidence>
<dbReference type="SMART" id="SM00195">
    <property type="entry name" value="DSPc"/>
    <property type="match status" value="1"/>
</dbReference>
<dbReference type="InterPro" id="IPR016130">
    <property type="entry name" value="Tyr_Pase_AS"/>
</dbReference>
<dbReference type="Pfam" id="PF03919">
    <property type="entry name" value="mRNA_cap_C"/>
    <property type="match status" value="1"/>
</dbReference>
<dbReference type="PANTHER" id="PTHR10367">
    <property type="entry name" value="MRNA-CAPPING ENZYME"/>
    <property type="match status" value="1"/>
</dbReference>
<dbReference type="PANTHER" id="PTHR10367:SF17">
    <property type="entry name" value="MRNA-CAPPING ENZYME"/>
    <property type="match status" value="1"/>
</dbReference>
<dbReference type="InterPro" id="IPR001339">
    <property type="entry name" value="mRNA_cap_enzyme_adenylation"/>
</dbReference>
<dbReference type="Pfam" id="PF01331">
    <property type="entry name" value="mRNA_cap_enzyme"/>
    <property type="match status" value="1"/>
</dbReference>
<dbReference type="Gene3D" id="3.30.470.30">
    <property type="entry name" value="DNA ligase/mRNA capping enzyme"/>
    <property type="match status" value="1"/>
</dbReference>
<dbReference type="EMBL" id="JAHUZN010000006">
    <property type="protein sequence ID" value="KAG8491678.1"/>
    <property type="molecule type" value="Genomic_DNA"/>
</dbReference>
<evidence type="ECO:0000256" key="3">
    <source>
        <dbReference type="ARBA" id="ARBA00022664"/>
    </source>
</evidence>
<comment type="subcellular location">
    <subcellularLocation>
        <location evidence="1">Nucleus</location>
    </subcellularLocation>
</comment>
<keyword evidence="11" id="KW-0539">Nucleus</keyword>
<evidence type="ECO:0000313" key="15">
    <source>
        <dbReference type="Proteomes" id="UP000701853"/>
    </source>
</evidence>
<evidence type="ECO:0000256" key="2">
    <source>
        <dbReference type="ARBA" id="ARBA00012475"/>
    </source>
</evidence>
<organism evidence="14 15">
    <name type="scientific">Gossypium anomalum</name>
    <dbReference type="NCBI Taxonomy" id="47600"/>
    <lineage>
        <taxon>Eukaryota</taxon>
        <taxon>Viridiplantae</taxon>
        <taxon>Streptophyta</taxon>
        <taxon>Embryophyta</taxon>
        <taxon>Tracheophyta</taxon>
        <taxon>Spermatophyta</taxon>
        <taxon>Magnoliopsida</taxon>
        <taxon>eudicotyledons</taxon>
        <taxon>Gunneridae</taxon>
        <taxon>Pentapetalae</taxon>
        <taxon>rosids</taxon>
        <taxon>malvids</taxon>
        <taxon>Malvales</taxon>
        <taxon>Malvaceae</taxon>
        <taxon>Malvoideae</taxon>
        <taxon>Gossypium</taxon>
    </lineage>
</organism>
<evidence type="ECO:0000256" key="6">
    <source>
        <dbReference type="ARBA" id="ARBA00022741"/>
    </source>
</evidence>
<dbReference type="InterPro" id="IPR051029">
    <property type="entry name" value="mRNA_Capping_Enz/RNA_Phosphat"/>
</dbReference>
<dbReference type="EC" id="2.7.7.50" evidence="2"/>
<dbReference type="InterPro" id="IPR029021">
    <property type="entry name" value="Prot-tyrosine_phosphatase-like"/>
</dbReference>
<evidence type="ECO:0000256" key="5">
    <source>
        <dbReference type="ARBA" id="ARBA00022695"/>
    </source>
</evidence>
<evidence type="ECO:0000256" key="12">
    <source>
        <dbReference type="ARBA" id="ARBA00044624"/>
    </source>
</evidence>